<protein>
    <submittedName>
        <fullName evidence="2">Glyoxalase/bleomycin resistance protein/dioxygenase</fullName>
    </submittedName>
</protein>
<feature type="domain" description="VOC" evidence="1">
    <location>
        <begin position="1"/>
        <end position="73"/>
    </location>
</feature>
<dbReference type="SUPFAM" id="SSF54593">
    <property type="entry name" value="Glyoxalase/Bleomycin resistance protein/Dihydroxybiphenyl dioxygenase"/>
    <property type="match status" value="1"/>
</dbReference>
<evidence type="ECO:0000313" key="3">
    <source>
        <dbReference type="Proteomes" id="UP000007883"/>
    </source>
</evidence>
<name>I0HNE9_RUBGI</name>
<dbReference type="Pfam" id="PF00903">
    <property type="entry name" value="Glyoxalase"/>
    <property type="match status" value="1"/>
</dbReference>
<dbReference type="AlphaFoldDB" id="I0HNE9"/>
<dbReference type="InterPro" id="IPR037523">
    <property type="entry name" value="VOC_core"/>
</dbReference>
<dbReference type="Proteomes" id="UP000007883">
    <property type="component" value="Chromosome"/>
</dbReference>
<evidence type="ECO:0000313" key="2">
    <source>
        <dbReference type="EMBL" id="BAL94536.1"/>
    </source>
</evidence>
<sequence>MVEKVAEDAPEEERILVGRFTGLSFTVQDVEASHRELAGRGVHFTGPPERQFWGGTLATLQDPSGNELQIVQYPAMA</sequence>
<dbReference type="InterPro" id="IPR029068">
    <property type="entry name" value="Glyas_Bleomycin-R_OHBP_Dase"/>
</dbReference>
<dbReference type="PROSITE" id="PS51819">
    <property type="entry name" value="VOC"/>
    <property type="match status" value="1"/>
</dbReference>
<proteinExistence type="predicted"/>
<keyword evidence="3" id="KW-1185">Reference proteome</keyword>
<dbReference type="GO" id="GO:0051213">
    <property type="term" value="F:dioxygenase activity"/>
    <property type="evidence" value="ECO:0007669"/>
    <property type="project" value="UniProtKB-KW"/>
</dbReference>
<dbReference type="EMBL" id="AP012320">
    <property type="protein sequence ID" value="BAL94536.1"/>
    <property type="molecule type" value="Genomic_DNA"/>
</dbReference>
<keyword evidence="2" id="KW-0560">Oxidoreductase</keyword>
<reference evidence="2 3" key="1">
    <citation type="journal article" date="2012" name="J. Bacteriol.">
        <title>Complete genome sequence of phototrophic betaproteobacterium Rubrivivax gelatinosus IL144.</title>
        <authorList>
            <person name="Nagashima S."/>
            <person name="Kamimura A."/>
            <person name="Shimizu T."/>
            <person name="Nakamura-isaki S."/>
            <person name="Aono E."/>
            <person name="Sakamoto K."/>
            <person name="Ichikawa N."/>
            <person name="Nakazawa H."/>
            <person name="Sekine M."/>
            <person name="Yamazaki S."/>
            <person name="Fujita N."/>
            <person name="Shimada K."/>
            <person name="Hanada S."/>
            <person name="Nagashima K.V.P."/>
        </authorList>
    </citation>
    <scope>NUCLEOTIDE SEQUENCE [LARGE SCALE GENOMIC DNA]</scope>
    <source>
        <strain evidence="3">NBRC 100245 / IL144</strain>
    </source>
</reference>
<dbReference type="eggNOG" id="COG0346">
    <property type="taxonomic scope" value="Bacteria"/>
</dbReference>
<evidence type="ECO:0000259" key="1">
    <source>
        <dbReference type="PROSITE" id="PS51819"/>
    </source>
</evidence>
<dbReference type="STRING" id="983917.RGE_11950"/>
<dbReference type="InterPro" id="IPR004360">
    <property type="entry name" value="Glyas_Fos-R_dOase_dom"/>
</dbReference>
<accession>I0HNE9</accession>
<organism evidence="2 3">
    <name type="scientific">Rubrivivax gelatinosus (strain NBRC 100245 / IL144)</name>
    <dbReference type="NCBI Taxonomy" id="983917"/>
    <lineage>
        <taxon>Bacteria</taxon>
        <taxon>Pseudomonadati</taxon>
        <taxon>Pseudomonadota</taxon>
        <taxon>Betaproteobacteria</taxon>
        <taxon>Burkholderiales</taxon>
        <taxon>Sphaerotilaceae</taxon>
        <taxon>Rubrivivax</taxon>
    </lineage>
</organism>
<keyword evidence="2" id="KW-0223">Dioxygenase</keyword>
<dbReference type="HOGENOM" id="CLU_2635848_0_0_4"/>
<gene>
    <name evidence="2" type="ordered locus">RGE_11950</name>
</gene>
<dbReference type="KEGG" id="rge:RGE_11950"/>
<dbReference type="Gene3D" id="3.10.180.10">
    <property type="entry name" value="2,3-Dihydroxybiphenyl 1,2-Dioxygenase, domain 1"/>
    <property type="match status" value="1"/>
</dbReference>